<keyword evidence="3" id="KW-1185">Reference proteome</keyword>
<dbReference type="EMBL" id="BTRK01000003">
    <property type="protein sequence ID" value="GMR42938.1"/>
    <property type="molecule type" value="Genomic_DNA"/>
</dbReference>
<dbReference type="Proteomes" id="UP001328107">
    <property type="component" value="Unassembled WGS sequence"/>
</dbReference>
<organism evidence="2 3">
    <name type="scientific">Pristionchus mayeri</name>
    <dbReference type="NCBI Taxonomy" id="1317129"/>
    <lineage>
        <taxon>Eukaryota</taxon>
        <taxon>Metazoa</taxon>
        <taxon>Ecdysozoa</taxon>
        <taxon>Nematoda</taxon>
        <taxon>Chromadorea</taxon>
        <taxon>Rhabditida</taxon>
        <taxon>Rhabditina</taxon>
        <taxon>Diplogasteromorpha</taxon>
        <taxon>Diplogasteroidea</taxon>
        <taxon>Neodiplogasteridae</taxon>
        <taxon>Pristionchus</taxon>
    </lineage>
</organism>
<accession>A0AAN4ZKJ4</accession>
<comment type="caution">
    <text evidence="2">The sequence shown here is derived from an EMBL/GenBank/DDBJ whole genome shotgun (WGS) entry which is preliminary data.</text>
</comment>
<feature type="region of interest" description="Disordered" evidence="1">
    <location>
        <begin position="1"/>
        <end position="55"/>
    </location>
</feature>
<proteinExistence type="predicted"/>
<evidence type="ECO:0000256" key="1">
    <source>
        <dbReference type="SAM" id="MobiDB-lite"/>
    </source>
</evidence>
<gene>
    <name evidence="2" type="ORF">PMAYCL1PPCAC_13133</name>
</gene>
<evidence type="ECO:0000313" key="2">
    <source>
        <dbReference type="EMBL" id="GMR42938.1"/>
    </source>
</evidence>
<protein>
    <submittedName>
        <fullName evidence="2">Uncharacterized protein</fullName>
    </submittedName>
</protein>
<feature type="region of interest" description="Disordered" evidence="1">
    <location>
        <begin position="98"/>
        <end position="125"/>
    </location>
</feature>
<evidence type="ECO:0000313" key="3">
    <source>
        <dbReference type="Proteomes" id="UP001328107"/>
    </source>
</evidence>
<reference evidence="3" key="1">
    <citation type="submission" date="2022-10" db="EMBL/GenBank/DDBJ databases">
        <title>Genome assembly of Pristionchus species.</title>
        <authorList>
            <person name="Yoshida K."/>
            <person name="Sommer R.J."/>
        </authorList>
    </citation>
    <scope>NUCLEOTIDE SEQUENCE [LARGE SCALE GENOMIC DNA]</scope>
    <source>
        <strain evidence="3">RS5460</strain>
    </source>
</reference>
<sequence>MEDLMEEGAADSTPMPASMAPRTTVEEDSMEDSMDSRTTEEEEDGMETVDSTDRDLTAIREALTETADSTDTAVLTEDSMEVPMETREDSTVTLASVDKLLDPSGHPTPESTLASTPVSEPSSDKDLAVNNIDFDRVLIAYKLLNKNYFNVQAVRLFTSIIYGKIKDLRNASGCRYSVRRRLPQESGQC</sequence>
<dbReference type="AlphaFoldDB" id="A0AAN4ZKJ4"/>
<name>A0AAN4ZKJ4_9BILA</name>
<feature type="compositionally biased region" description="Polar residues" evidence="1">
    <location>
        <begin position="109"/>
        <end position="121"/>
    </location>
</feature>